<dbReference type="InterPro" id="IPR020472">
    <property type="entry name" value="WD40_PAC1"/>
</dbReference>
<gene>
    <name evidence="6" type="ORF">PBIL07802_LOCUS28758</name>
</gene>
<feature type="repeat" description="WD" evidence="3">
    <location>
        <begin position="343"/>
        <end position="384"/>
    </location>
</feature>
<organism evidence="6">
    <name type="scientific">Palpitomonas bilix</name>
    <dbReference type="NCBI Taxonomy" id="652834"/>
    <lineage>
        <taxon>Eukaryota</taxon>
        <taxon>Eukaryota incertae sedis</taxon>
    </lineage>
</organism>
<evidence type="ECO:0000313" key="6">
    <source>
        <dbReference type="EMBL" id="CAE0266418.1"/>
    </source>
</evidence>
<dbReference type="PRINTS" id="PR00320">
    <property type="entry name" value="GPROTEINBRPT"/>
</dbReference>
<dbReference type="InterPro" id="IPR036322">
    <property type="entry name" value="WD40_repeat_dom_sf"/>
</dbReference>
<feature type="repeat" description="WD" evidence="3">
    <location>
        <begin position="469"/>
        <end position="503"/>
    </location>
</feature>
<dbReference type="EMBL" id="HBIB01044100">
    <property type="protein sequence ID" value="CAE0266418.1"/>
    <property type="molecule type" value="Transcribed_RNA"/>
</dbReference>
<feature type="repeat" description="WD" evidence="3">
    <location>
        <begin position="552"/>
        <end position="584"/>
    </location>
</feature>
<feature type="region of interest" description="Disordered" evidence="5">
    <location>
        <begin position="227"/>
        <end position="280"/>
    </location>
</feature>
<dbReference type="SMART" id="SM00320">
    <property type="entry name" value="WD40"/>
    <property type="match status" value="7"/>
</dbReference>
<sequence length="584" mass="65911">MEGEAKVEGVYTLEEETIEESDDDLEFEEVVEEDDEDLDDEEDLETAMKTILKKDGPAGAFPAHVEKKAEVQRRPEVIDDFIRNFLISKSMTKTLEAFQTEWYELQQKGKLSDEDVAVVPDLYLRNRQLDGIIQQLRKDLEKAQEVAEKAKNTWDKLRKERDFHRMHHKRVVQEKNKLVVDIKRLKKHYSHFEPTLKELQHKYEVAMKEKMLMRLERDKLSHKVESLERTVKADVPKRSLPSPNQSGGKSQDKKISMTHAETNKENANEDSVLPPDDRENPFLDSEFDPPKVENMSLRKTFKAHGAAVSNICVHPRKPILGTCSDDGTWRMYSIPNGDLIMSGDGHKDWVSGMDFHPRGTHAVTGSGDGTVKIWSFSSASCTSTLRDHTQAVWSVAYHDLGDFVVSASMDHTAKLWDTATGRCQQTFRGHVDSVNHVTFQPFSNNICTASGDKTVSLWDSRSGLCIQTFYGHLNSVTCAAFSLRGDTIASSDADGVVKIWDVRMVAEREEIITGDYPVNQCHIDRSGSNIACACDDGFVRVYSASDGSLLRELEYEDAVQCVKFDTEGKHLIAAGSDGSVRMWA</sequence>
<dbReference type="Pfam" id="PF00400">
    <property type="entry name" value="WD40"/>
    <property type="match status" value="7"/>
</dbReference>
<evidence type="ECO:0000256" key="5">
    <source>
        <dbReference type="SAM" id="MobiDB-lite"/>
    </source>
</evidence>
<proteinExistence type="predicted"/>
<dbReference type="InterPro" id="IPR019775">
    <property type="entry name" value="WD40_repeat_CS"/>
</dbReference>
<dbReference type="PROSITE" id="PS50294">
    <property type="entry name" value="WD_REPEATS_REGION"/>
    <property type="match status" value="5"/>
</dbReference>
<feature type="compositionally biased region" description="Basic and acidic residues" evidence="5">
    <location>
        <begin position="227"/>
        <end position="237"/>
    </location>
</feature>
<keyword evidence="2" id="KW-0677">Repeat</keyword>
<reference evidence="6" key="1">
    <citation type="submission" date="2021-01" db="EMBL/GenBank/DDBJ databases">
        <authorList>
            <person name="Corre E."/>
            <person name="Pelletier E."/>
            <person name="Niang G."/>
            <person name="Scheremetjew M."/>
            <person name="Finn R."/>
            <person name="Kale V."/>
            <person name="Holt S."/>
            <person name="Cochrane G."/>
            <person name="Meng A."/>
            <person name="Brown T."/>
            <person name="Cohen L."/>
        </authorList>
    </citation>
    <scope>NUCLEOTIDE SEQUENCE</scope>
    <source>
        <strain evidence="6">NIES-2562</strain>
    </source>
</reference>
<dbReference type="AlphaFoldDB" id="A0A7S3LVM3"/>
<evidence type="ECO:0000256" key="2">
    <source>
        <dbReference type="ARBA" id="ARBA00022737"/>
    </source>
</evidence>
<evidence type="ECO:0008006" key="7">
    <source>
        <dbReference type="Google" id="ProtNLM"/>
    </source>
</evidence>
<dbReference type="InterPro" id="IPR015943">
    <property type="entry name" value="WD40/YVTN_repeat-like_dom_sf"/>
</dbReference>
<dbReference type="PANTHER" id="PTHR14604:SF3">
    <property type="entry name" value="SPERM-ASSOCIATED ANTIGEN 16 PROTEIN"/>
    <property type="match status" value="1"/>
</dbReference>
<dbReference type="PROSITE" id="PS50082">
    <property type="entry name" value="WD_REPEATS_2"/>
    <property type="match status" value="6"/>
</dbReference>
<evidence type="ECO:0000256" key="4">
    <source>
        <dbReference type="SAM" id="Coils"/>
    </source>
</evidence>
<evidence type="ECO:0000256" key="3">
    <source>
        <dbReference type="PROSITE-ProRule" id="PRU00221"/>
    </source>
</evidence>
<name>A0A7S3LVM3_9EUKA</name>
<keyword evidence="4" id="KW-0175">Coiled coil</keyword>
<dbReference type="PANTHER" id="PTHR14604">
    <property type="entry name" value="WD40 REPEAT PF20"/>
    <property type="match status" value="1"/>
</dbReference>
<feature type="repeat" description="WD" evidence="3">
    <location>
        <begin position="301"/>
        <end position="342"/>
    </location>
</feature>
<protein>
    <recommendedName>
        <fullName evidence="7">Guanine nucleotide-binding protein subunit beta-like protein</fullName>
    </recommendedName>
</protein>
<feature type="compositionally biased region" description="Basic and acidic residues" evidence="5">
    <location>
        <begin position="250"/>
        <end position="267"/>
    </location>
</feature>
<feature type="coiled-coil region" evidence="4">
    <location>
        <begin position="126"/>
        <end position="160"/>
    </location>
</feature>
<keyword evidence="1 3" id="KW-0853">WD repeat</keyword>
<dbReference type="CDD" id="cd00200">
    <property type="entry name" value="WD40"/>
    <property type="match status" value="1"/>
</dbReference>
<accession>A0A7S3LVM3</accession>
<evidence type="ECO:0000256" key="1">
    <source>
        <dbReference type="ARBA" id="ARBA00022574"/>
    </source>
</evidence>
<dbReference type="SUPFAM" id="SSF50978">
    <property type="entry name" value="WD40 repeat-like"/>
    <property type="match status" value="1"/>
</dbReference>
<feature type="repeat" description="WD" evidence="3">
    <location>
        <begin position="427"/>
        <end position="468"/>
    </location>
</feature>
<dbReference type="PROSITE" id="PS00678">
    <property type="entry name" value="WD_REPEATS_1"/>
    <property type="match status" value="3"/>
</dbReference>
<dbReference type="Gene3D" id="2.130.10.10">
    <property type="entry name" value="YVTN repeat-like/Quinoprotein amine dehydrogenase"/>
    <property type="match status" value="2"/>
</dbReference>
<feature type="region of interest" description="Disordered" evidence="5">
    <location>
        <begin position="18"/>
        <end position="42"/>
    </location>
</feature>
<dbReference type="InterPro" id="IPR050995">
    <property type="entry name" value="WD-F-box_domain-protein"/>
</dbReference>
<feature type="repeat" description="WD" evidence="3">
    <location>
        <begin position="385"/>
        <end position="426"/>
    </location>
</feature>
<dbReference type="InterPro" id="IPR001680">
    <property type="entry name" value="WD40_rpt"/>
</dbReference>